<accession>A0A0G4F065</accession>
<organism evidence="1">
    <name type="scientific">Chromera velia CCMP2878</name>
    <dbReference type="NCBI Taxonomy" id="1169474"/>
    <lineage>
        <taxon>Eukaryota</taxon>
        <taxon>Sar</taxon>
        <taxon>Alveolata</taxon>
        <taxon>Colpodellida</taxon>
        <taxon>Chromeraceae</taxon>
        <taxon>Chromera</taxon>
    </lineage>
</organism>
<proteinExistence type="predicted"/>
<dbReference type="EMBL" id="CDMZ01000024">
    <property type="protein sequence ID" value="CEM04735.1"/>
    <property type="molecule type" value="Genomic_DNA"/>
</dbReference>
<gene>
    <name evidence="1" type="ORF">Cvel_14391</name>
</gene>
<sequence length="118" mass="12455">MMFAVPVPFPPLLVTVEVSLIASLSPGARLVTQEKLAALRGLVWLQPGCGYTCGAVDRDVQQGEEGQKSTGGTPCALLCPCCSVICPRVPACLSWCLSACYRVGRNGLCVTLISFPHC</sequence>
<protein>
    <submittedName>
        <fullName evidence="1">Uncharacterized protein</fullName>
    </submittedName>
</protein>
<dbReference type="AlphaFoldDB" id="A0A0G4F065"/>
<evidence type="ECO:0000313" key="1">
    <source>
        <dbReference type="EMBL" id="CEM04735.1"/>
    </source>
</evidence>
<reference evidence="1" key="1">
    <citation type="submission" date="2014-11" db="EMBL/GenBank/DDBJ databases">
        <authorList>
            <person name="Otto D Thomas"/>
            <person name="Naeem Raeece"/>
        </authorList>
    </citation>
    <scope>NUCLEOTIDE SEQUENCE</scope>
</reference>
<name>A0A0G4F065_9ALVE</name>
<dbReference type="VEuPathDB" id="CryptoDB:Cvel_14391"/>